<organism evidence="3 4">
    <name type="scientific">Protopolystoma xenopodis</name>
    <dbReference type="NCBI Taxonomy" id="117903"/>
    <lineage>
        <taxon>Eukaryota</taxon>
        <taxon>Metazoa</taxon>
        <taxon>Spiralia</taxon>
        <taxon>Lophotrochozoa</taxon>
        <taxon>Platyhelminthes</taxon>
        <taxon>Monogenea</taxon>
        <taxon>Polyopisthocotylea</taxon>
        <taxon>Polystomatidea</taxon>
        <taxon>Polystomatidae</taxon>
        <taxon>Protopolystoma</taxon>
    </lineage>
</organism>
<name>A0A3S5CEF8_9PLAT</name>
<keyword evidence="2" id="KW-0812">Transmembrane</keyword>
<gene>
    <name evidence="3" type="ORF">PXEA_LOCUS8004</name>
</gene>
<feature type="region of interest" description="Disordered" evidence="1">
    <location>
        <begin position="100"/>
        <end position="119"/>
    </location>
</feature>
<feature type="transmembrane region" description="Helical" evidence="2">
    <location>
        <begin position="146"/>
        <end position="169"/>
    </location>
</feature>
<keyword evidence="2" id="KW-1133">Transmembrane helix</keyword>
<dbReference type="AlphaFoldDB" id="A0A3S5CEF8"/>
<reference evidence="3" key="1">
    <citation type="submission" date="2018-11" db="EMBL/GenBank/DDBJ databases">
        <authorList>
            <consortium name="Pathogen Informatics"/>
        </authorList>
    </citation>
    <scope>NUCLEOTIDE SEQUENCE</scope>
</reference>
<keyword evidence="4" id="KW-1185">Reference proteome</keyword>
<evidence type="ECO:0000256" key="1">
    <source>
        <dbReference type="SAM" id="MobiDB-lite"/>
    </source>
</evidence>
<accession>A0A3S5CEF8</accession>
<dbReference type="EMBL" id="CAAALY010021613">
    <property type="protein sequence ID" value="VEL14564.1"/>
    <property type="molecule type" value="Genomic_DNA"/>
</dbReference>
<keyword evidence="2" id="KW-0472">Membrane</keyword>
<evidence type="ECO:0000313" key="3">
    <source>
        <dbReference type="EMBL" id="VEL14564.1"/>
    </source>
</evidence>
<protein>
    <submittedName>
        <fullName evidence="3">Uncharacterized protein</fullName>
    </submittedName>
</protein>
<comment type="caution">
    <text evidence="3">The sequence shown here is derived from an EMBL/GenBank/DDBJ whole genome shotgun (WGS) entry which is preliminary data.</text>
</comment>
<sequence>MSRHTNKLQVEVVAAAVFPDIYNILGLLPGRVDARLAASCRLFRGQPMMDGSAKVTKVSGLFQSPLRDMTLSKVQRQTRRHASQKAHCSTRPLSLLVSSPCSRQGGEREGRGGKTGRGCQGRSKLVESVYCSISCRCARVTQRQLLSAPICTVCWQVGGLSAALIGWLYHEVNKPRSLYHWPGR</sequence>
<proteinExistence type="predicted"/>
<evidence type="ECO:0000256" key="2">
    <source>
        <dbReference type="SAM" id="Phobius"/>
    </source>
</evidence>
<dbReference type="Proteomes" id="UP000784294">
    <property type="component" value="Unassembled WGS sequence"/>
</dbReference>
<evidence type="ECO:0000313" key="4">
    <source>
        <dbReference type="Proteomes" id="UP000784294"/>
    </source>
</evidence>